<reference evidence="2" key="1">
    <citation type="journal article" date="2014" name="Int. J. Syst. Evol. Microbiol.">
        <title>Complete genome sequence of Corynebacterium casei LMG S-19264T (=DSM 44701T), isolated from a smear-ripened cheese.</title>
        <authorList>
            <consortium name="US DOE Joint Genome Institute (JGI-PGF)"/>
            <person name="Walter F."/>
            <person name="Albersmeier A."/>
            <person name="Kalinowski J."/>
            <person name="Ruckert C."/>
        </authorList>
    </citation>
    <scope>NUCLEOTIDE SEQUENCE</scope>
    <source>
        <strain evidence="2">KCTC 23224</strain>
    </source>
</reference>
<accession>A0A8J3D384</accession>
<evidence type="ECO:0000313" key="3">
    <source>
        <dbReference type="Proteomes" id="UP000642809"/>
    </source>
</evidence>
<comment type="caution">
    <text evidence="2">The sequence shown here is derived from an EMBL/GenBank/DDBJ whole genome shotgun (WGS) entry which is preliminary data.</text>
</comment>
<sequence length="102" mass="11934">MGTVVRRISFGILSFEFKNPNIGFNTDNFMNVQKKSYYNSFLITLGVASNIPLLAAFLDDFVKYEENYNQSRFENNKIPSLLFYISIIKISNTFKNQKLYHQ</sequence>
<dbReference type="AlphaFoldDB" id="A0A8J3D384"/>
<keyword evidence="1" id="KW-1133">Transmembrane helix</keyword>
<dbReference type="EMBL" id="BMYF01000025">
    <property type="protein sequence ID" value="GHB50123.1"/>
    <property type="molecule type" value="Genomic_DNA"/>
</dbReference>
<protein>
    <submittedName>
        <fullName evidence="2">Uncharacterized protein</fullName>
    </submittedName>
</protein>
<reference evidence="2" key="2">
    <citation type="submission" date="2020-09" db="EMBL/GenBank/DDBJ databases">
        <authorList>
            <person name="Sun Q."/>
            <person name="Kim S."/>
        </authorList>
    </citation>
    <scope>NUCLEOTIDE SEQUENCE</scope>
    <source>
        <strain evidence="2">KCTC 23224</strain>
    </source>
</reference>
<organism evidence="2 3">
    <name type="scientific">Mongoliitalea lutea</name>
    <dbReference type="NCBI Taxonomy" id="849756"/>
    <lineage>
        <taxon>Bacteria</taxon>
        <taxon>Pseudomonadati</taxon>
        <taxon>Bacteroidota</taxon>
        <taxon>Cytophagia</taxon>
        <taxon>Cytophagales</taxon>
        <taxon>Cyclobacteriaceae</taxon>
        <taxon>Mongoliitalea</taxon>
    </lineage>
</organism>
<proteinExistence type="predicted"/>
<dbReference type="Proteomes" id="UP000642809">
    <property type="component" value="Unassembled WGS sequence"/>
</dbReference>
<keyword evidence="3" id="KW-1185">Reference proteome</keyword>
<gene>
    <name evidence="2" type="ORF">GCM10008106_33670</name>
</gene>
<evidence type="ECO:0000313" key="2">
    <source>
        <dbReference type="EMBL" id="GHB50123.1"/>
    </source>
</evidence>
<name>A0A8J3D384_9BACT</name>
<evidence type="ECO:0000256" key="1">
    <source>
        <dbReference type="SAM" id="Phobius"/>
    </source>
</evidence>
<keyword evidence="1" id="KW-0472">Membrane</keyword>
<feature type="transmembrane region" description="Helical" evidence="1">
    <location>
        <begin position="37"/>
        <end position="58"/>
    </location>
</feature>
<keyword evidence="1" id="KW-0812">Transmembrane</keyword>